<protein>
    <submittedName>
        <fullName evidence="2">DUF4404 family protein</fullName>
    </submittedName>
</protein>
<comment type="caution">
    <text evidence="2">The sequence shown here is derived from an EMBL/GenBank/DDBJ whole genome shotgun (WGS) entry which is preliminary data.</text>
</comment>
<dbReference type="EMBL" id="VWOX01000005">
    <property type="protein sequence ID" value="KAA5543902.1"/>
    <property type="molecule type" value="Genomic_DNA"/>
</dbReference>
<accession>A0A5M6DC54</accession>
<evidence type="ECO:0000256" key="1">
    <source>
        <dbReference type="SAM" id="MobiDB-lite"/>
    </source>
</evidence>
<organism evidence="2 3">
    <name type="scientific">Roseiconus nitratireducens</name>
    <dbReference type="NCBI Taxonomy" id="2605748"/>
    <lineage>
        <taxon>Bacteria</taxon>
        <taxon>Pseudomonadati</taxon>
        <taxon>Planctomycetota</taxon>
        <taxon>Planctomycetia</taxon>
        <taxon>Pirellulales</taxon>
        <taxon>Pirellulaceae</taxon>
        <taxon>Roseiconus</taxon>
    </lineage>
</organism>
<dbReference type="AlphaFoldDB" id="A0A5M6DC54"/>
<feature type="region of interest" description="Disordered" evidence="1">
    <location>
        <begin position="42"/>
        <end position="66"/>
    </location>
</feature>
<dbReference type="InterPro" id="IPR025516">
    <property type="entry name" value="DUF4404"/>
</dbReference>
<reference evidence="2 3" key="1">
    <citation type="submission" date="2019-08" db="EMBL/GenBank/DDBJ databases">
        <authorList>
            <person name="Dhanesh K."/>
            <person name="Kumar G."/>
            <person name="Sasikala C."/>
            <person name="Venkata Ramana C."/>
        </authorList>
    </citation>
    <scope>NUCLEOTIDE SEQUENCE [LARGE SCALE GENOMIC DNA]</scope>
    <source>
        <strain evidence="2 3">JC645</strain>
    </source>
</reference>
<name>A0A5M6DC54_9BACT</name>
<gene>
    <name evidence="2" type="ORF">FYK55_11185</name>
</gene>
<sequence>MRERLEDTIEQLRRQLESAETIDPVEMAELRKALDEISSTLDSQEVNSASLAERLREQSQSFQESHPVFTQTVGRLADMLAQMGI</sequence>
<evidence type="ECO:0000313" key="3">
    <source>
        <dbReference type="Proteomes" id="UP000324479"/>
    </source>
</evidence>
<dbReference type="Pfam" id="PF14357">
    <property type="entry name" value="DUF4404"/>
    <property type="match status" value="1"/>
</dbReference>
<evidence type="ECO:0000313" key="2">
    <source>
        <dbReference type="EMBL" id="KAA5543902.1"/>
    </source>
</evidence>
<keyword evidence="3" id="KW-1185">Reference proteome</keyword>
<dbReference type="Proteomes" id="UP000324479">
    <property type="component" value="Unassembled WGS sequence"/>
</dbReference>
<proteinExistence type="predicted"/>